<evidence type="ECO:0000256" key="1">
    <source>
        <dbReference type="SAM" id="MobiDB-lite"/>
    </source>
</evidence>
<comment type="caution">
    <text evidence="2">The sequence shown here is derived from an EMBL/GenBank/DDBJ whole genome shotgun (WGS) entry which is preliminary data.</text>
</comment>
<dbReference type="Proteomes" id="UP000653454">
    <property type="component" value="Unassembled WGS sequence"/>
</dbReference>
<organism evidence="2 3">
    <name type="scientific">Plutella xylostella</name>
    <name type="common">Diamondback moth</name>
    <name type="synonym">Plutella maculipennis</name>
    <dbReference type="NCBI Taxonomy" id="51655"/>
    <lineage>
        <taxon>Eukaryota</taxon>
        <taxon>Metazoa</taxon>
        <taxon>Ecdysozoa</taxon>
        <taxon>Arthropoda</taxon>
        <taxon>Hexapoda</taxon>
        <taxon>Insecta</taxon>
        <taxon>Pterygota</taxon>
        <taxon>Neoptera</taxon>
        <taxon>Endopterygota</taxon>
        <taxon>Lepidoptera</taxon>
        <taxon>Glossata</taxon>
        <taxon>Ditrysia</taxon>
        <taxon>Yponomeutoidea</taxon>
        <taxon>Plutellidae</taxon>
        <taxon>Plutella</taxon>
    </lineage>
</organism>
<name>A0A8S4EVA6_PLUXY</name>
<reference evidence="2" key="1">
    <citation type="submission" date="2020-11" db="EMBL/GenBank/DDBJ databases">
        <authorList>
            <person name="Whiteford S."/>
        </authorList>
    </citation>
    <scope>NUCLEOTIDE SEQUENCE</scope>
</reference>
<evidence type="ECO:0000313" key="3">
    <source>
        <dbReference type="Proteomes" id="UP000653454"/>
    </source>
</evidence>
<feature type="region of interest" description="Disordered" evidence="1">
    <location>
        <begin position="61"/>
        <end position="95"/>
    </location>
</feature>
<dbReference type="EMBL" id="CAJHNJ030000023">
    <property type="protein sequence ID" value="CAG9120047.1"/>
    <property type="molecule type" value="Genomic_DNA"/>
</dbReference>
<feature type="compositionally biased region" description="Basic residues" evidence="1">
    <location>
        <begin position="79"/>
        <end position="91"/>
    </location>
</feature>
<gene>
    <name evidence="2" type="ORF">PLXY2_LOCUS6921</name>
</gene>
<feature type="compositionally biased region" description="Basic and acidic residues" evidence="1">
    <location>
        <begin position="61"/>
        <end position="78"/>
    </location>
</feature>
<protein>
    <submittedName>
        <fullName evidence="2">(diamondback moth) hypothetical protein</fullName>
    </submittedName>
</protein>
<keyword evidence="3" id="KW-1185">Reference proteome</keyword>
<dbReference type="AlphaFoldDB" id="A0A8S4EVA6"/>
<accession>A0A8S4EVA6</accession>
<proteinExistence type="predicted"/>
<sequence>MDTMDMQQRMDTPPPVITTSYPIQQQVHITVGQNMNTVNVNVVSIGQPMTKVENCVVDNSDHQQNHQTHHTNDCSESKSHHHHHSSSKKDKKREAIDAQAREVIYKVIKFFESEKRNRGYAYPVENVMKRASAATGLSESTIKRIKRDGLKAEANNTKMSGPKKKRVRRTKVQLDYYQLCALRGIVNGYTNRKEVPTLSKILNTARIELNYKGGKESLRLILLNKLGIKFKKCEKKNKIKEEQQQMVNNVQTMHQQAPPPPTIHTNMQMHHAPPTLHNTMMHHQLPDLKHHQLSEMKAQTQEHEHCVYSSVLPTLIGL</sequence>
<evidence type="ECO:0000313" key="2">
    <source>
        <dbReference type="EMBL" id="CAG9120047.1"/>
    </source>
</evidence>